<dbReference type="Pfam" id="PF20684">
    <property type="entry name" value="Fung_rhodopsin"/>
    <property type="match status" value="1"/>
</dbReference>
<feature type="transmembrane region" description="Helical" evidence="6">
    <location>
        <begin position="117"/>
        <end position="139"/>
    </location>
</feature>
<evidence type="ECO:0000256" key="6">
    <source>
        <dbReference type="SAM" id="Phobius"/>
    </source>
</evidence>
<keyword evidence="9" id="KW-1185">Reference proteome</keyword>
<feature type="transmembrane region" description="Helical" evidence="6">
    <location>
        <begin position="34"/>
        <end position="58"/>
    </location>
</feature>
<evidence type="ECO:0000256" key="5">
    <source>
        <dbReference type="ARBA" id="ARBA00038359"/>
    </source>
</evidence>
<dbReference type="EMBL" id="NESQ01000029">
    <property type="protein sequence ID" value="PUU82405.1"/>
    <property type="molecule type" value="Genomic_DNA"/>
</dbReference>
<gene>
    <name evidence="8" type="ORF">B9Z19DRAFT_1190461</name>
</gene>
<sequence>MVIRTGIFLSAIHHGGGSHRKYVPEEAFPTYTRLIYLSVIPINLEFCLIKASLVLLYLRISVDQAFRRVNYIFLVFILLNYLVQILIWIFQCHPVHKAYDVSGPAVVGECWLSVSVFTWYNCAGNVFMDLVLLSFPIWMMWGVPVARRQKLWVVGIFTVASFACVVSIVRMGFNAQGPRAGDDITYNDNTSGNLTSLESSIGMICACLPTYKAVLTRLFPNLKWAKPYNRRRHLHFSPAPTPTFPPEDLKHIAELNTSSRVNTFDLEYCEITSARGLTSTRASGGGEGSVFGTSRTSLCIQHQHHNRLDGATIMPAGTEEVQEVARAARKRESRPLSITQEFIREIGLVLDEQRLVVEEMEEWGSGEVMSLGTPKRSGKRVDK</sequence>
<protein>
    <recommendedName>
        <fullName evidence="7">Rhodopsin domain-containing protein</fullName>
    </recommendedName>
</protein>
<evidence type="ECO:0000256" key="3">
    <source>
        <dbReference type="ARBA" id="ARBA00022989"/>
    </source>
</evidence>
<dbReference type="AlphaFoldDB" id="A0A2T7A3Y9"/>
<reference evidence="8 9" key="1">
    <citation type="submission" date="2017-04" db="EMBL/GenBank/DDBJ databases">
        <title>Draft genome sequence of Tuber borchii Vittad., a whitish edible truffle.</title>
        <authorList>
            <consortium name="DOE Joint Genome Institute"/>
            <person name="Murat C."/>
            <person name="Kuo A."/>
            <person name="Barry K.W."/>
            <person name="Clum A."/>
            <person name="Dockter R.B."/>
            <person name="Fauchery L."/>
            <person name="Iotti M."/>
            <person name="Kohler A."/>
            <person name="Labutti K."/>
            <person name="Lindquist E.A."/>
            <person name="Lipzen A."/>
            <person name="Ohm R.A."/>
            <person name="Wang M."/>
            <person name="Grigoriev I.V."/>
            <person name="Zambonelli A."/>
            <person name="Martin F.M."/>
        </authorList>
    </citation>
    <scope>NUCLEOTIDE SEQUENCE [LARGE SCALE GENOMIC DNA]</scope>
    <source>
        <strain evidence="8 9">Tbo3840</strain>
    </source>
</reference>
<accession>A0A2T7A3Y9</accession>
<name>A0A2T7A3Y9_TUBBO</name>
<keyword evidence="2 6" id="KW-0812">Transmembrane</keyword>
<evidence type="ECO:0000313" key="9">
    <source>
        <dbReference type="Proteomes" id="UP000244722"/>
    </source>
</evidence>
<evidence type="ECO:0000313" key="8">
    <source>
        <dbReference type="EMBL" id="PUU82405.1"/>
    </source>
</evidence>
<evidence type="ECO:0000256" key="1">
    <source>
        <dbReference type="ARBA" id="ARBA00004141"/>
    </source>
</evidence>
<comment type="similarity">
    <text evidence="5">Belongs to the SAT4 family.</text>
</comment>
<comment type="caution">
    <text evidence="8">The sequence shown here is derived from an EMBL/GenBank/DDBJ whole genome shotgun (WGS) entry which is preliminary data.</text>
</comment>
<feature type="transmembrane region" description="Helical" evidence="6">
    <location>
        <begin position="70"/>
        <end position="90"/>
    </location>
</feature>
<dbReference type="OrthoDB" id="3648173at2759"/>
<dbReference type="STRING" id="42251.A0A2T7A3Y9"/>
<feature type="domain" description="Rhodopsin" evidence="7">
    <location>
        <begin position="6"/>
        <end position="216"/>
    </location>
</feature>
<dbReference type="GO" id="GO:0016020">
    <property type="term" value="C:membrane"/>
    <property type="evidence" value="ECO:0007669"/>
    <property type="project" value="UniProtKB-SubCell"/>
</dbReference>
<keyword evidence="4 6" id="KW-0472">Membrane</keyword>
<evidence type="ECO:0000256" key="2">
    <source>
        <dbReference type="ARBA" id="ARBA00022692"/>
    </source>
</evidence>
<dbReference type="InterPro" id="IPR049326">
    <property type="entry name" value="Rhodopsin_dom_fungi"/>
</dbReference>
<comment type="subcellular location">
    <subcellularLocation>
        <location evidence="1">Membrane</location>
        <topology evidence="1">Multi-pass membrane protein</topology>
    </subcellularLocation>
</comment>
<dbReference type="PANTHER" id="PTHR33048">
    <property type="entry name" value="PTH11-LIKE INTEGRAL MEMBRANE PROTEIN (AFU_ORTHOLOGUE AFUA_5G11245)"/>
    <property type="match status" value="1"/>
</dbReference>
<organism evidence="8 9">
    <name type="scientific">Tuber borchii</name>
    <name type="common">White truffle</name>
    <dbReference type="NCBI Taxonomy" id="42251"/>
    <lineage>
        <taxon>Eukaryota</taxon>
        <taxon>Fungi</taxon>
        <taxon>Dikarya</taxon>
        <taxon>Ascomycota</taxon>
        <taxon>Pezizomycotina</taxon>
        <taxon>Pezizomycetes</taxon>
        <taxon>Pezizales</taxon>
        <taxon>Tuberaceae</taxon>
        <taxon>Tuber</taxon>
    </lineage>
</organism>
<keyword evidence="3 6" id="KW-1133">Transmembrane helix</keyword>
<evidence type="ECO:0000259" key="7">
    <source>
        <dbReference type="Pfam" id="PF20684"/>
    </source>
</evidence>
<dbReference type="Proteomes" id="UP000244722">
    <property type="component" value="Unassembled WGS sequence"/>
</dbReference>
<proteinExistence type="inferred from homology"/>
<feature type="transmembrane region" description="Helical" evidence="6">
    <location>
        <begin position="151"/>
        <end position="173"/>
    </location>
</feature>
<dbReference type="InterPro" id="IPR052337">
    <property type="entry name" value="SAT4-like"/>
</dbReference>
<dbReference type="PANTHER" id="PTHR33048:SF47">
    <property type="entry name" value="INTEGRAL MEMBRANE PROTEIN-RELATED"/>
    <property type="match status" value="1"/>
</dbReference>
<evidence type="ECO:0000256" key="4">
    <source>
        <dbReference type="ARBA" id="ARBA00023136"/>
    </source>
</evidence>